<dbReference type="InterPro" id="IPR004638">
    <property type="entry name" value="EmrB-like"/>
</dbReference>
<dbReference type="AlphaFoldDB" id="A0AA42CNU9"/>
<dbReference type="Gene3D" id="1.20.1720.10">
    <property type="entry name" value="Multidrug resistance protein D"/>
    <property type="match status" value="1"/>
</dbReference>
<evidence type="ECO:0000256" key="7">
    <source>
        <dbReference type="ARBA" id="ARBA00023136"/>
    </source>
</evidence>
<sequence>MATQSEQPVTLSGLPLLLAALGLGLSNFMVVLDTTIANVSVPHISGAIGVAPDQGTWIITSYSVAEAVCVPLTGFLTARFGSVKLFIGALIGFALFSFLCGISTSLPEIVLFRLGQGFCGGPLMPITQTLMMRIFPKERQGQALGIWSMTTVTAPIFGPILGGVLSDNWSWHWIFFVNLPVAIACIAAAILLLRPVETALRPARIDRSGLALLVVWIAALQLMLDLGHDRDWFNNHLIIALAVIAAVGFAVFCAWELTEEHPAVNLRVFRHRGFTASVIALAFAFGTFFTTAVIIPQWLQADLGYTATWAGYATAFTGVSALLVAPIAANLSNRVDARFLVCFGVLWLGATSLLRTHWFSGADFWTLAIPQLLQGVGMPFFFISITTIGLSAVDPDELESAAGLMSFLRTLSGAVGTSIVTTYWDNQTRAAHSELVGKLNTDDTVATLQSQGFDPGSITGQIERLVGTEASSLATNHVFLVSAGMFFVAAMLIWAAPKPARQIEPGAAH</sequence>
<accession>A0AA42CNU9</accession>
<keyword evidence="7 8" id="KW-0472">Membrane</keyword>
<dbReference type="GO" id="GO:0022857">
    <property type="term" value="F:transmembrane transporter activity"/>
    <property type="evidence" value="ECO:0007669"/>
    <property type="project" value="InterPro"/>
</dbReference>
<comment type="subcellular location">
    <subcellularLocation>
        <location evidence="1">Cell membrane</location>
        <topology evidence="1">Multi-pass membrane protein</topology>
    </subcellularLocation>
</comment>
<name>A0AA42CNU9_9SPHN</name>
<dbReference type="NCBIfam" id="TIGR00711">
    <property type="entry name" value="efflux_EmrB"/>
    <property type="match status" value="1"/>
</dbReference>
<feature type="transmembrane region" description="Helical" evidence="8">
    <location>
        <begin position="372"/>
        <end position="393"/>
    </location>
</feature>
<dbReference type="CDD" id="cd17503">
    <property type="entry name" value="MFS_LmrB_MDR_like"/>
    <property type="match status" value="1"/>
</dbReference>
<dbReference type="Gene3D" id="1.20.1250.20">
    <property type="entry name" value="MFS general substrate transporter like domains"/>
    <property type="match status" value="1"/>
</dbReference>
<comment type="caution">
    <text evidence="10">The sequence shown here is derived from an EMBL/GenBank/DDBJ whole genome shotgun (WGS) entry which is preliminary data.</text>
</comment>
<dbReference type="InterPro" id="IPR020846">
    <property type="entry name" value="MFS_dom"/>
</dbReference>
<evidence type="ECO:0000313" key="10">
    <source>
        <dbReference type="EMBL" id="MCW6533689.1"/>
    </source>
</evidence>
<reference evidence="10" key="1">
    <citation type="submission" date="2022-06" db="EMBL/GenBank/DDBJ databases">
        <title>Sphingomonas sp. nov. isolated from rhizosphere soil of tomato.</title>
        <authorList>
            <person name="Dong H."/>
            <person name="Gao R."/>
        </authorList>
    </citation>
    <scope>NUCLEOTIDE SEQUENCE</scope>
    <source>
        <strain evidence="10">MMSM24</strain>
    </source>
</reference>
<dbReference type="SUPFAM" id="SSF103473">
    <property type="entry name" value="MFS general substrate transporter"/>
    <property type="match status" value="1"/>
</dbReference>
<keyword evidence="6 8" id="KW-1133">Transmembrane helix</keyword>
<evidence type="ECO:0000256" key="2">
    <source>
        <dbReference type="ARBA" id="ARBA00008537"/>
    </source>
</evidence>
<feature type="transmembrane region" description="Helical" evidence="8">
    <location>
        <begin position="236"/>
        <end position="257"/>
    </location>
</feature>
<dbReference type="InterPro" id="IPR011701">
    <property type="entry name" value="MFS"/>
</dbReference>
<dbReference type="PROSITE" id="PS50850">
    <property type="entry name" value="MFS"/>
    <property type="match status" value="1"/>
</dbReference>
<dbReference type="PANTHER" id="PTHR42718">
    <property type="entry name" value="MAJOR FACILITATOR SUPERFAMILY MULTIDRUG TRANSPORTER MFSC"/>
    <property type="match status" value="1"/>
</dbReference>
<feature type="transmembrane region" description="Helical" evidence="8">
    <location>
        <begin position="278"/>
        <end position="299"/>
    </location>
</feature>
<protein>
    <submittedName>
        <fullName evidence="10">DHA2 family efflux MFS transporter permease subunit</fullName>
    </submittedName>
</protein>
<feature type="transmembrane region" description="Helical" evidence="8">
    <location>
        <begin position="12"/>
        <end position="37"/>
    </location>
</feature>
<evidence type="ECO:0000256" key="6">
    <source>
        <dbReference type="ARBA" id="ARBA00022989"/>
    </source>
</evidence>
<evidence type="ECO:0000256" key="3">
    <source>
        <dbReference type="ARBA" id="ARBA00022448"/>
    </source>
</evidence>
<keyword evidence="5 8" id="KW-0812">Transmembrane</keyword>
<feature type="transmembrane region" description="Helical" evidence="8">
    <location>
        <begin position="85"/>
        <end position="104"/>
    </location>
</feature>
<dbReference type="Proteomes" id="UP001165565">
    <property type="component" value="Unassembled WGS sequence"/>
</dbReference>
<feature type="domain" description="Major facilitator superfamily (MFS) profile" evidence="9">
    <location>
        <begin position="19"/>
        <end position="501"/>
    </location>
</feature>
<dbReference type="Pfam" id="PF07690">
    <property type="entry name" value="MFS_1"/>
    <property type="match status" value="1"/>
</dbReference>
<keyword evidence="4" id="KW-1003">Cell membrane</keyword>
<feature type="transmembrane region" description="Helical" evidence="8">
    <location>
        <begin position="311"/>
        <end position="332"/>
    </location>
</feature>
<dbReference type="PANTHER" id="PTHR42718:SF9">
    <property type="entry name" value="MAJOR FACILITATOR SUPERFAMILY MULTIDRUG TRANSPORTER MFSC"/>
    <property type="match status" value="1"/>
</dbReference>
<feature type="transmembrane region" description="Helical" evidence="8">
    <location>
        <begin position="110"/>
        <end position="132"/>
    </location>
</feature>
<evidence type="ECO:0000256" key="4">
    <source>
        <dbReference type="ARBA" id="ARBA00022475"/>
    </source>
</evidence>
<feature type="transmembrane region" description="Helical" evidence="8">
    <location>
        <begin position="478"/>
        <end position="496"/>
    </location>
</feature>
<organism evidence="10 11">
    <name type="scientific">Sphingomonas lycopersici</name>
    <dbReference type="NCBI Taxonomy" id="2951807"/>
    <lineage>
        <taxon>Bacteria</taxon>
        <taxon>Pseudomonadati</taxon>
        <taxon>Pseudomonadota</taxon>
        <taxon>Alphaproteobacteria</taxon>
        <taxon>Sphingomonadales</taxon>
        <taxon>Sphingomonadaceae</taxon>
        <taxon>Sphingomonas</taxon>
    </lineage>
</organism>
<keyword evidence="11" id="KW-1185">Reference proteome</keyword>
<dbReference type="EMBL" id="JANFAV010000001">
    <property type="protein sequence ID" value="MCW6533689.1"/>
    <property type="molecule type" value="Genomic_DNA"/>
</dbReference>
<dbReference type="InterPro" id="IPR036259">
    <property type="entry name" value="MFS_trans_sf"/>
</dbReference>
<feature type="transmembrane region" description="Helical" evidence="8">
    <location>
        <begin position="144"/>
        <end position="165"/>
    </location>
</feature>
<feature type="transmembrane region" description="Helical" evidence="8">
    <location>
        <begin position="57"/>
        <end position="78"/>
    </location>
</feature>
<feature type="transmembrane region" description="Helical" evidence="8">
    <location>
        <begin position="339"/>
        <end position="360"/>
    </location>
</feature>
<gene>
    <name evidence="10" type="ORF">NEE01_02705</name>
</gene>
<feature type="transmembrane region" description="Helical" evidence="8">
    <location>
        <begin position="171"/>
        <end position="193"/>
    </location>
</feature>
<dbReference type="GO" id="GO:0005886">
    <property type="term" value="C:plasma membrane"/>
    <property type="evidence" value="ECO:0007669"/>
    <property type="project" value="UniProtKB-SubCell"/>
</dbReference>
<evidence type="ECO:0000256" key="5">
    <source>
        <dbReference type="ARBA" id="ARBA00022692"/>
    </source>
</evidence>
<evidence type="ECO:0000256" key="1">
    <source>
        <dbReference type="ARBA" id="ARBA00004651"/>
    </source>
</evidence>
<keyword evidence="3" id="KW-0813">Transport</keyword>
<feature type="transmembrane region" description="Helical" evidence="8">
    <location>
        <begin position="205"/>
        <end position="224"/>
    </location>
</feature>
<evidence type="ECO:0000256" key="8">
    <source>
        <dbReference type="SAM" id="Phobius"/>
    </source>
</evidence>
<dbReference type="RefSeq" id="WP_265267716.1">
    <property type="nucleotide sequence ID" value="NZ_JANFAV010000001.1"/>
</dbReference>
<comment type="similarity">
    <text evidence="2">Belongs to the major facilitator superfamily. EmrB family.</text>
</comment>
<evidence type="ECO:0000259" key="9">
    <source>
        <dbReference type="PROSITE" id="PS50850"/>
    </source>
</evidence>
<evidence type="ECO:0000313" key="11">
    <source>
        <dbReference type="Proteomes" id="UP001165565"/>
    </source>
</evidence>
<proteinExistence type="inferred from homology"/>